<reference evidence="1 2" key="1">
    <citation type="submission" date="2018-06" db="EMBL/GenBank/DDBJ databases">
        <title>Noncontiguous genome sequence of Ruminococcaceae bacterium ASD2818.</title>
        <authorList>
            <person name="Chaplin A.V."/>
            <person name="Sokolova S.R."/>
            <person name="Kochetkova T.O."/>
            <person name="Goltsov A.Y."/>
            <person name="Trofimov D.Y."/>
            <person name="Efimov B.A."/>
        </authorList>
    </citation>
    <scope>NUCLEOTIDE SEQUENCE [LARGE SCALE GENOMIC DNA]</scope>
    <source>
        <strain evidence="1 2">ASD2818</strain>
    </source>
</reference>
<sequence length="111" mass="12702">MKFHRGASSFKPARLSKQQGIYVRPAVFYLCRRHRAAYFRVELPQNRAPQDGPWAGPRAALLLIVKYFPKRMRRWAGFSGCFLAGLSSRAHLLPPSFILFYQITAHPASIL</sequence>
<name>A0A328UD48_9FIRM</name>
<keyword evidence="2" id="KW-1185">Reference proteome</keyword>
<evidence type="ECO:0000313" key="2">
    <source>
        <dbReference type="Proteomes" id="UP000249377"/>
    </source>
</evidence>
<dbReference type="EMBL" id="QLYR01000004">
    <property type="protein sequence ID" value="RAQ28812.1"/>
    <property type="molecule type" value="Genomic_DNA"/>
</dbReference>
<organism evidence="1 2">
    <name type="scientific">Hydrogeniiclostridium mannosilyticum</name>
    <dbReference type="NCBI Taxonomy" id="2764322"/>
    <lineage>
        <taxon>Bacteria</taxon>
        <taxon>Bacillati</taxon>
        <taxon>Bacillota</taxon>
        <taxon>Clostridia</taxon>
        <taxon>Eubacteriales</taxon>
        <taxon>Acutalibacteraceae</taxon>
        <taxon>Hydrogeniiclostridium</taxon>
    </lineage>
</organism>
<protein>
    <submittedName>
        <fullName evidence="1">Uncharacterized protein</fullName>
    </submittedName>
</protein>
<dbReference type="AlphaFoldDB" id="A0A328UD48"/>
<comment type="caution">
    <text evidence="1">The sequence shown here is derived from an EMBL/GenBank/DDBJ whole genome shotgun (WGS) entry which is preliminary data.</text>
</comment>
<accession>A0A328UD48</accession>
<dbReference type="Proteomes" id="UP000249377">
    <property type="component" value="Unassembled WGS sequence"/>
</dbReference>
<gene>
    <name evidence="1" type="ORF">DPQ25_08475</name>
</gene>
<evidence type="ECO:0000313" key="1">
    <source>
        <dbReference type="EMBL" id="RAQ28812.1"/>
    </source>
</evidence>
<proteinExistence type="predicted"/>